<dbReference type="Proteomes" id="UP001500967">
    <property type="component" value="Unassembled WGS sequence"/>
</dbReference>
<dbReference type="SUPFAM" id="SSF52540">
    <property type="entry name" value="P-loop containing nucleoside triphosphate hydrolases"/>
    <property type="match status" value="1"/>
</dbReference>
<dbReference type="Gene3D" id="3.40.50.300">
    <property type="entry name" value="P-loop containing nucleotide triphosphate hydrolases"/>
    <property type="match status" value="1"/>
</dbReference>
<evidence type="ECO:0000256" key="1">
    <source>
        <dbReference type="ARBA" id="ARBA00004202"/>
    </source>
</evidence>
<dbReference type="PANTHER" id="PTHR42711">
    <property type="entry name" value="ABC TRANSPORTER ATP-BINDING PROTEIN"/>
    <property type="match status" value="1"/>
</dbReference>
<dbReference type="PANTHER" id="PTHR42711:SF19">
    <property type="entry name" value="DOXORUBICIN RESISTANCE ATP-BINDING PROTEIN DRRA"/>
    <property type="match status" value="1"/>
</dbReference>
<evidence type="ECO:0000256" key="2">
    <source>
        <dbReference type="ARBA" id="ARBA00022448"/>
    </source>
</evidence>
<keyword evidence="3" id="KW-0547">Nucleotide-binding</keyword>
<dbReference type="InterPro" id="IPR003593">
    <property type="entry name" value="AAA+_ATPase"/>
</dbReference>
<evidence type="ECO:0000256" key="5">
    <source>
        <dbReference type="ARBA" id="ARBA00023251"/>
    </source>
</evidence>
<dbReference type="RefSeq" id="WP_344651198.1">
    <property type="nucleotide sequence ID" value="NZ_BAAAGX010000018.1"/>
</dbReference>
<gene>
    <name evidence="7" type="ORF">GCM10009539_48520</name>
</gene>
<keyword evidence="2" id="KW-0813">Transport</keyword>
<sequence>MIKTESLTRHFTVKKKTVEAVSGLDLEVRPGELVAFLGPNGAGKSTTLRMLTTLLTPTSGTAEVAGFDVRTNPRDVRARIGYIGQGNGAGHSQRGRDELISQGRAYGLGRVAARSRADELIESLGLAEVADRMVSSLSGGQRRRLDIAMGLIHTPPLLFLDEPSTGLDTQNRVNLQEHIRRLHSDHGTTMVLTTHYLDEADQLAERIVVIDHGKLIADDSPARLKSEHVGDRIVLGFDTAAAAAAAANRAGAFGGRVEVAGATVTISVPEGTQLVPKLLRGLDEAEIPVTAVEVTRPTLDDVFLVLTGRSLREGAAA</sequence>
<reference evidence="7 8" key="1">
    <citation type="journal article" date="2019" name="Int. J. Syst. Evol. Microbiol.">
        <title>The Global Catalogue of Microorganisms (GCM) 10K type strain sequencing project: providing services to taxonomists for standard genome sequencing and annotation.</title>
        <authorList>
            <consortium name="The Broad Institute Genomics Platform"/>
            <consortium name="The Broad Institute Genome Sequencing Center for Infectious Disease"/>
            <person name="Wu L."/>
            <person name="Ma J."/>
        </authorList>
    </citation>
    <scope>NUCLEOTIDE SEQUENCE [LARGE SCALE GENOMIC DNA]</scope>
    <source>
        <strain evidence="7 8">JCM 10425</strain>
    </source>
</reference>
<feature type="domain" description="ABC transporter" evidence="6">
    <location>
        <begin position="2"/>
        <end position="237"/>
    </location>
</feature>
<keyword evidence="8" id="KW-1185">Reference proteome</keyword>
<comment type="subcellular location">
    <subcellularLocation>
        <location evidence="1">Cell membrane</location>
        <topology evidence="1">Peripheral membrane protein</topology>
    </subcellularLocation>
</comment>
<dbReference type="InterPro" id="IPR017871">
    <property type="entry name" value="ABC_transporter-like_CS"/>
</dbReference>
<name>A0ABN0UPY0_9ACTN</name>
<dbReference type="Pfam" id="PF00005">
    <property type="entry name" value="ABC_tran"/>
    <property type="match status" value="1"/>
</dbReference>
<comment type="caution">
    <text evidence="7">The sequence shown here is derived from an EMBL/GenBank/DDBJ whole genome shotgun (WGS) entry which is preliminary data.</text>
</comment>
<dbReference type="EMBL" id="BAAAGX010000018">
    <property type="protein sequence ID" value="GAA0257455.1"/>
    <property type="molecule type" value="Genomic_DNA"/>
</dbReference>
<dbReference type="PROSITE" id="PS00211">
    <property type="entry name" value="ABC_TRANSPORTER_1"/>
    <property type="match status" value="1"/>
</dbReference>
<dbReference type="GO" id="GO:0005524">
    <property type="term" value="F:ATP binding"/>
    <property type="evidence" value="ECO:0007669"/>
    <property type="project" value="UniProtKB-KW"/>
</dbReference>
<dbReference type="InterPro" id="IPR003439">
    <property type="entry name" value="ABC_transporter-like_ATP-bd"/>
</dbReference>
<evidence type="ECO:0000256" key="3">
    <source>
        <dbReference type="ARBA" id="ARBA00022741"/>
    </source>
</evidence>
<accession>A0ABN0UPY0</accession>
<evidence type="ECO:0000259" key="6">
    <source>
        <dbReference type="PROSITE" id="PS50893"/>
    </source>
</evidence>
<dbReference type="InterPro" id="IPR050763">
    <property type="entry name" value="ABC_transporter_ATP-binding"/>
</dbReference>
<keyword evidence="5" id="KW-0046">Antibiotic resistance</keyword>
<dbReference type="InterPro" id="IPR025302">
    <property type="entry name" value="DrrA1/2-like_C"/>
</dbReference>
<dbReference type="PROSITE" id="PS50893">
    <property type="entry name" value="ABC_TRANSPORTER_2"/>
    <property type="match status" value="1"/>
</dbReference>
<proteinExistence type="predicted"/>
<protein>
    <submittedName>
        <fullName evidence="7">ATP-binding cassette domain-containing protein</fullName>
    </submittedName>
</protein>
<dbReference type="Pfam" id="PF13732">
    <property type="entry name" value="DrrA1-3_C"/>
    <property type="match status" value="1"/>
</dbReference>
<evidence type="ECO:0000256" key="4">
    <source>
        <dbReference type="ARBA" id="ARBA00022840"/>
    </source>
</evidence>
<evidence type="ECO:0000313" key="7">
    <source>
        <dbReference type="EMBL" id="GAA0257455.1"/>
    </source>
</evidence>
<evidence type="ECO:0000313" key="8">
    <source>
        <dbReference type="Proteomes" id="UP001500967"/>
    </source>
</evidence>
<dbReference type="InterPro" id="IPR027417">
    <property type="entry name" value="P-loop_NTPase"/>
</dbReference>
<keyword evidence="4 7" id="KW-0067">ATP-binding</keyword>
<organism evidence="7 8">
    <name type="scientific">Cryptosporangium japonicum</name>
    <dbReference type="NCBI Taxonomy" id="80872"/>
    <lineage>
        <taxon>Bacteria</taxon>
        <taxon>Bacillati</taxon>
        <taxon>Actinomycetota</taxon>
        <taxon>Actinomycetes</taxon>
        <taxon>Cryptosporangiales</taxon>
        <taxon>Cryptosporangiaceae</taxon>
        <taxon>Cryptosporangium</taxon>
    </lineage>
</organism>
<dbReference type="SMART" id="SM00382">
    <property type="entry name" value="AAA"/>
    <property type="match status" value="1"/>
</dbReference>